<dbReference type="Proteomes" id="UP000824533">
    <property type="component" value="Linkage Group LG02"/>
</dbReference>
<dbReference type="EMBL" id="CM034388">
    <property type="protein sequence ID" value="KAJ0183254.1"/>
    <property type="molecule type" value="Genomic_DNA"/>
</dbReference>
<proteinExistence type="predicted"/>
<accession>A0ACC1DH16</accession>
<keyword evidence="2" id="KW-1185">Reference proteome</keyword>
<name>A0ACC1DH16_9NEOP</name>
<evidence type="ECO:0000313" key="1">
    <source>
        <dbReference type="EMBL" id="KAJ0183254.1"/>
    </source>
</evidence>
<comment type="caution">
    <text evidence="1">The sequence shown here is derived from an EMBL/GenBank/DDBJ whole genome shotgun (WGS) entry which is preliminary data.</text>
</comment>
<organism evidence="1 2">
    <name type="scientific">Dendrolimus kikuchii</name>
    <dbReference type="NCBI Taxonomy" id="765133"/>
    <lineage>
        <taxon>Eukaryota</taxon>
        <taxon>Metazoa</taxon>
        <taxon>Ecdysozoa</taxon>
        <taxon>Arthropoda</taxon>
        <taxon>Hexapoda</taxon>
        <taxon>Insecta</taxon>
        <taxon>Pterygota</taxon>
        <taxon>Neoptera</taxon>
        <taxon>Endopterygota</taxon>
        <taxon>Lepidoptera</taxon>
        <taxon>Glossata</taxon>
        <taxon>Ditrysia</taxon>
        <taxon>Bombycoidea</taxon>
        <taxon>Lasiocampidae</taxon>
        <taxon>Dendrolimus</taxon>
    </lineage>
</organism>
<protein>
    <submittedName>
        <fullName evidence="1">Uncharacterized protein</fullName>
    </submittedName>
</protein>
<sequence length="293" mass="31659">MASNDPEIKEGFTLPVWMKTKPTKEFEPFAGSPPAPEDSFFFIRYPKSDVLFGNTKQSQDFVQSFPDSREVTGAPAYNIVKEKDWSKHTKPCQDVLHGIAPINTAVNSVTSKPKPAGTDDGFKGEGAACGTSVVKVAHQMITSSRSSRGFTVASPSDDLLSEAPQYNHLARRGSKSLPATPAHSPHSSPTSRRKMNGNRYFTSPFEPVEDAPSRSWLSMALLGFKKDLANSTSTLAEEDALEIRLQGGSLAASVEKLGPGGEAPAPPAPPAPPAYRPRPSELREINFWSPTSM</sequence>
<gene>
    <name evidence="1" type="ORF">K1T71_001230</name>
</gene>
<reference evidence="1 2" key="1">
    <citation type="journal article" date="2021" name="Front. Genet.">
        <title>Chromosome-Level Genome Assembly Reveals Significant Gene Expansion in the Toll and IMD Signaling Pathways of Dendrolimus kikuchii.</title>
        <authorList>
            <person name="Zhou J."/>
            <person name="Wu P."/>
            <person name="Xiong Z."/>
            <person name="Liu N."/>
            <person name="Zhao N."/>
            <person name="Ji M."/>
            <person name="Qiu Y."/>
            <person name="Yang B."/>
        </authorList>
    </citation>
    <scope>NUCLEOTIDE SEQUENCE [LARGE SCALE GENOMIC DNA]</scope>
    <source>
        <strain evidence="1">Ann1</strain>
    </source>
</reference>
<evidence type="ECO:0000313" key="2">
    <source>
        <dbReference type="Proteomes" id="UP000824533"/>
    </source>
</evidence>